<reference evidence="7 8" key="1">
    <citation type="journal article" date="2016" name="Nat. Commun.">
        <title>Ectomycorrhizal ecology is imprinted in the genome of the dominant symbiotic fungus Cenococcum geophilum.</title>
        <authorList>
            <consortium name="DOE Joint Genome Institute"/>
            <person name="Peter M."/>
            <person name="Kohler A."/>
            <person name="Ohm R.A."/>
            <person name="Kuo A."/>
            <person name="Krutzmann J."/>
            <person name="Morin E."/>
            <person name="Arend M."/>
            <person name="Barry K.W."/>
            <person name="Binder M."/>
            <person name="Choi C."/>
            <person name="Clum A."/>
            <person name="Copeland A."/>
            <person name="Grisel N."/>
            <person name="Haridas S."/>
            <person name="Kipfer T."/>
            <person name="LaButti K."/>
            <person name="Lindquist E."/>
            <person name="Lipzen A."/>
            <person name="Maire R."/>
            <person name="Meier B."/>
            <person name="Mihaltcheva S."/>
            <person name="Molinier V."/>
            <person name="Murat C."/>
            <person name="Poggeler S."/>
            <person name="Quandt C.A."/>
            <person name="Sperisen C."/>
            <person name="Tritt A."/>
            <person name="Tisserant E."/>
            <person name="Crous P.W."/>
            <person name="Henrissat B."/>
            <person name="Nehls U."/>
            <person name="Egli S."/>
            <person name="Spatafora J.W."/>
            <person name="Grigoriev I.V."/>
            <person name="Martin F.M."/>
        </authorList>
    </citation>
    <scope>NUCLEOTIDE SEQUENCE [LARGE SCALE GENOMIC DNA]</scope>
    <source>
        <strain evidence="7 8">CBS 459.81</strain>
    </source>
</reference>
<dbReference type="InterPro" id="IPR002110">
    <property type="entry name" value="Ankyrin_rpt"/>
</dbReference>
<dbReference type="Pfam" id="PF00023">
    <property type="entry name" value="Ank"/>
    <property type="match status" value="1"/>
</dbReference>
<keyword evidence="2" id="KW-0040">ANK repeat</keyword>
<feature type="repeat" description="ANK" evidence="2">
    <location>
        <begin position="971"/>
        <end position="994"/>
    </location>
</feature>
<feature type="compositionally biased region" description="Basic residues" evidence="4">
    <location>
        <begin position="21"/>
        <end position="37"/>
    </location>
</feature>
<dbReference type="SUPFAM" id="SSF48403">
    <property type="entry name" value="Ankyrin repeat"/>
    <property type="match status" value="1"/>
</dbReference>
<dbReference type="Proteomes" id="UP000250266">
    <property type="component" value="Unassembled WGS sequence"/>
</dbReference>
<keyword evidence="8" id="KW-1185">Reference proteome</keyword>
<feature type="coiled-coil region" evidence="3">
    <location>
        <begin position="201"/>
        <end position="228"/>
    </location>
</feature>
<evidence type="ECO:0000313" key="8">
    <source>
        <dbReference type="Proteomes" id="UP000250266"/>
    </source>
</evidence>
<dbReference type="InterPro" id="IPR036770">
    <property type="entry name" value="Ankyrin_rpt-contain_sf"/>
</dbReference>
<evidence type="ECO:0000259" key="6">
    <source>
        <dbReference type="Pfam" id="PF24883"/>
    </source>
</evidence>
<dbReference type="Gene3D" id="1.25.40.20">
    <property type="entry name" value="Ankyrin repeat-containing domain"/>
    <property type="match status" value="1"/>
</dbReference>
<feature type="compositionally biased region" description="Low complexity" evidence="4">
    <location>
        <begin position="47"/>
        <end position="59"/>
    </location>
</feature>
<dbReference type="InterPro" id="IPR031359">
    <property type="entry name" value="NACHT_N"/>
</dbReference>
<dbReference type="InterPro" id="IPR056884">
    <property type="entry name" value="NPHP3-like_N"/>
</dbReference>
<evidence type="ECO:0008006" key="9">
    <source>
        <dbReference type="Google" id="ProtNLM"/>
    </source>
</evidence>
<evidence type="ECO:0000256" key="3">
    <source>
        <dbReference type="SAM" id="Coils"/>
    </source>
</evidence>
<keyword evidence="1" id="KW-0677">Repeat</keyword>
<dbReference type="EMBL" id="KV745273">
    <property type="protein sequence ID" value="OCK75793.1"/>
    <property type="molecule type" value="Genomic_DNA"/>
</dbReference>
<feature type="region of interest" description="Disordered" evidence="4">
    <location>
        <begin position="1"/>
        <end position="154"/>
    </location>
</feature>
<name>A0A8E2E250_9PEZI</name>
<dbReference type="Pfam" id="PF24883">
    <property type="entry name" value="NPHP3_N"/>
    <property type="match status" value="1"/>
</dbReference>
<gene>
    <name evidence="7" type="ORF">K432DRAFT_161465</name>
</gene>
<sequence>MNSNGSRSDRDASLPQDRWRDRLRRKFGIQSGTKHRSTSLPDRSVIRSSTRSRCEYSSSENDDGGRESVQIEPTTGVQTIAVPIKHDEPKAQADGNSATNAKATNAQRRYKLQKEDEDKPLTEETAGSSKPQDGEPKKDGNVGIDKAAAPTKEPEDFWALAEKQLRHDEGSHKSEMMKRFDSILKKNIGSALEPPRTKARREQINAFIKSKSKNLENAEDQNRLSQCKEEAKNFFMTAVQFMIKTQGIINAAAAPCLPASVACAGVTLLLTICLEAANQRQDLFEGISTISCSIHRVAKYENLLCKGNNEIDDEIKSYMFTVCYHILEFEAQAVCRLDQGLLTGSIHDIFIGGGWKDLLSAIQKTEIKINEYAQMKSFGDIVGIYPRIDAFQKSLYGKLDKEFSDVKTLIHQGVLKEDSKEFLQLLYENACPYKESKDRIGDRIEGTCNWFTSHPKFTDWNSSTLGKTTELLYVSADPGCGKSVLTKYLIDKILPRDGRTICYFFFKDDFEDQRSALRAICTLLHQLFVSRQELLTDAILHRQDAQGKKFFESFPELWDLFIEVASHQETVCILEALDECPTDDMRQLVRKITGAQVSSLKFLLTSRPYDYIRAEIFRERRLSIERIHLQGSDGDTAEEIVEEIKLVVKSRIEETVEFFSLEPEERDLMQTQFEDVPNRTYLWVSLVFDGLMGKDSKYDSSRGLRKDEILDLTRKLPQSVDAAYEKLLNKDPSREKERRRALHLVLGAKRPLSLSEMSIALIFEGGQLSNAEISGKIISPAKRFKTYLKNLCGLFVSIVDEKVYLLHQTAREFLDPQTSERAIERSIPTETTLNSTEQVANHTPVPVWKHSMDEPTYASTLAETCIRYLHSAFANENDALLEYSAIYWIEHYLQSGQNCQVALAKMTQDLCSLTEPYTQWTKIYIKYARIPTTGSPLCLASAMGLDRAVKLLFHDSSFDPKADVESKDREYGQTPLSWAAKNGRDAVVKLLLEA</sequence>
<feature type="domain" description="NWD NACHT-NTPase N-terminal" evidence="5">
    <location>
        <begin position="157"/>
        <end position="370"/>
    </location>
</feature>
<feature type="compositionally biased region" description="Basic and acidic residues" evidence="4">
    <location>
        <begin position="112"/>
        <end position="122"/>
    </location>
</feature>
<organism evidence="7 8">
    <name type="scientific">Lepidopterella palustris CBS 459.81</name>
    <dbReference type="NCBI Taxonomy" id="1314670"/>
    <lineage>
        <taxon>Eukaryota</taxon>
        <taxon>Fungi</taxon>
        <taxon>Dikarya</taxon>
        <taxon>Ascomycota</taxon>
        <taxon>Pezizomycotina</taxon>
        <taxon>Dothideomycetes</taxon>
        <taxon>Pleosporomycetidae</taxon>
        <taxon>Mytilinidiales</taxon>
        <taxon>Argynnaceae</taxon>
        <taxon>Lepidopterella</taxon>
    </lineage>
</organism>
<dbReference type="PANTHER" id="PTHR10039">
    <property type="entry name" value="AMELOGENIN"/>
    <property type="match status" value="1"/>
</dbReference>
<feature type="compositionally biased region" description="Polar residues" evidence="4">
    <location>
        <begin position="94"/>
        <end position="107"/>
    </location>
</feature>
<evidence type="ECO:0000259" key="5">
    <source>
        <dbReference type="Pfam" id="PF17100"/>
    </source>
</evidence>
<evidence type="ECO:0000256" key="1">
    <source>
        <dbReference type="ARBA" id="ARBA00022737"/>
    </source>
</evidence>
<dbReference type="Gene3D" id="3.40.50.300">
    <property type="entry name" value="P-loop containing nucleotide triphosphate hydrolases"/>
    <property type="match status" value="1"/>
</dbReference>
<accession>A0A8E2E250</accession>
<dbReference type="InterPro" id="IPR027417">
    <property type="entry name" value="P-loop_NTPase"/>
</dbReference>
<dbReference type="AlphaFoldDB" id="A0A8E2E250"/>
<evidence type="ECO:0000256" key="4">
    <source>
        <dbReference type="SAM" id="MobiDB-lite"/>
    </source>
</evidence>
<feature type="non-terminal residue" evidence="7">
    <location>
        <position position="1"/>
    </location>
</feature>
<feature type="compositionally biased region" description="Basic and acidic residues" evidence="4">
    <location>
        <begin position="7"/>
        <end position="20"/>
    </location>
</feature>
<keyword evidence="3" id="KW-0175">Coiled coil</keyword>
<dbReference type="PROSITE" id="PS50297">
    <property type="entry name" value="ANK_REP_REGION"/>
    <property type="match status" value="1"/>
</dbReference>
<dbReference type="PROSITE" id="PS50088">
    <property type="entry name" value="ANK_REPEAT"/>
    <property type="match status" value="1"/>
</dbReference>
<dbReference type="SUPFAM" id="SSF52540">
    <property type="entry name" value="P-loop containing nucleoside triphosphate hydrolases"/>
    <property type="match status" value="1"/>
</dbReference>
<proteinExistence type="predicted"/>
<protein>
    <recommendedName>
        <fullName evidence="9">NACHT domain-containing protein</fullName>
    </recommendedName>
</protein>
<evidence type="ECO:0000313" key="7">
    <source>
        <dbReference type="EMBL" id="OCK75793.1"/>
    </source>
</evidence>
<dbReference type="Pfam" id="PF17100">
    <property type="entry name" value="NACHT_N"/>
    <property type="match status" value="1"/>
</dbReference>
<evidence type="ECO:0000256" key="2">
    <source>
        <dbReference type="PROSITE-ProRule" id="PRU00023"/>
    </source>
</evidence>
<dbReference type="OrthoDB" id="3687132at2759"/>
<feature type="domain" description="Nephrocystin 3-like N-terminal" evidence="6">
    <location>
        <begin position="446"/>
        <end position="607"/>
    </location>
</feature>